<reference evidence="2 3" key="1">
    <citation type="submission" date="2010-12" db="EMBL/GenBank/DDBJ databases">
        <authorList>
            <person name="Muzny D."/>
            <person name="Qin X."/>
            <person name="Deng J."/>
            <person name="Jiang H."/>
            <person name="Liu Y."/>
            <person name="Qu J."/>
            <person name="Song X.-Z."/>
            <person name="Zhang L."/>
            <person name="Thornton R."/>
            <person name="Coyle M."/>
            <person name="Francisco L."/>
            <person name="Jackson L."/>
            <person name="Javaid M."/>
            <person name="Korchina V."/>
            <person name="Kovar C."/>
            <person name="Mata R."/>
            <person name="Mathew T."/>
            <person name="Ngo R."/>
            <person name="Nguyen L."/>
            <person name="Nguyen N."/>
            <person name="Okwuonu G."/>
            <person name="Ongeri F."/>
            <person name="Pham C."/>
            <person name="Simmons D."/>
            <person name="Wilczek-Boney K."/>
            <person name="Hale W."/>
            <person name="Jakkamsetti A."/>
            <person name="Pham P."/>
            <person name="Ruth R."/>
            <person name="San Lucas F."/>
            <person name="Warren J."/>
            <person name="Zhang J."/>
            <person name="Zhao Z."/>
            <person name="Zhou C."/>
            <person name="Zhu D."/>
            <person name="Lee S."/>
            <person name="Bess C."/>
            <person name="Blankenburg K."/>
            <person name="Forbes L."/>
            <person name="Fu Q."/>
            <person name="Gubbala S."/>
            <person name="Hirani K."/>
            <person name="Jayaseelan J.C."/>
            <person name="Lara F."/>
            <person name="Munidasa M."/>
            <person name="Palculict T."/>
            <person name="Patil S."/>
            <person name="Pu L.-L."/>
            <person name="Saada N."/>
            <person name="Tang L."/>
            <person name="Weissenberger G."/>
            <person name="Zhu Y."/>
            <person name="Hemphill L."/>
            <person name="Shang Y."/>
            <person name="Youmans B."/>
            <person name="Ayvaz T."/>
            <person name="Ross M."/>
            <person name="Santibanez J."/>
            <person name="Aqrawi P."/>
            <person name="Gross S."/>
            <person name="Joshi V."/>
            <person name="Fowler G."/>
            <person name="Nazareth L."/>
            <person name="Reid J."/>
            <person name="Worley K."/>
            <person name="Petrosino J."/>
            <person name="Highlander S."/>
            <person name="Gibbs R."/>
        </authorList>
    </citation>
    <scope>NUCLEOTIDE SEQUENCE [LARGE SCALE GENOMIC DNA]</scope>
    <source>
        <strain evidence="2 3">DSM 3986</strain>
    </source>
</reference>
<dbReference type="RefSeq" id="WP_008750990.1">
    <property type="nucleotide sequence ID" value="NZ_GL622296.1"/>
</dbReference>
<evidence type="ECO:0000256" key="1">
    <source>
        <dbReference type="SAM" id="MobiDB-lite"/>
    </source>
</evidence>
<feature type="region of interest" description="Disordered" evidence="1">
    <location>
        <begin position="1"/>
        <end position="45"/>
    </location>
</feature>
<dbReference type="AlphaFoldDB" id="E6LMN8"/>
<comment type="caution">
    <text evidence="2">The sequence shown here is derived from an EMBL/GenBank/DDBJ whole genome shotgun (WGS) entry which is preliminary data.</text>
</comment>
<protein>
    <submittedName>
        <fullName evidence="2">Uncharacterized protein</fullName>
    </submittedName>
</protein>
<gene>
    <name evidence="2" type="ORF">HMPREF0381_1223</name>
</gene>
<dbReference type="EMBL" id="AEPW01000050">
    <property type="protein sequence ID" value="EFU76847.1"/>
    <property type="molecule type" value="Genomic_DNA"/>
</dbReference>
<name>E6LMN8_9FIRM</name>
<dbReference type="Proteomes" id="UP000003434">
    <property type="component" value="Unassembled WGS sequence"/>
</dbReference>
<dbReference type="HOGENOM" id="CLU_3201431_0_0_9"/>
<evidence type="ECO:0000313" key="2">
    <source>
        <dbReference type="EMBL" id="EFU76847.1"/>
    </source>
</evidence>
<feature type="compositionally biased region" description="Basic and acidic residues" evidence="1">
    <location>
        <begin position="27"/>
        <end position="37"/>
    </location>
</feature>
<organism evidence="2 3">
    <name type="scientific">Lachnoanaerobaculum saburreum DSM 3986</name>
    <dbReference type="NCBI Taxonomy" id="887325"/>
    <lineage>
        <taxon>Bacteria</taxon>
        <taxon>Bacillati</taxon>
        <taxon>Bacillota</taxon>
        <taxon>Clostridia</taxon>
        <taxon>Lachnospirales</taxon>
        <taxon>Lachnospiraceae</taxon>
        <taxon>Lachnoanaerobaculum</taxon>
    </lineage>
</organism>
<sequence>MRKDENIITSEGAESTIIEDSTVAKANDNESKEESFKDVWCNVKQ</sequence>
<evidence type="ECO:0000313" key="3">
    <source>
        <dbReference type="Proteomes" id="UP000003434"/>
    </source>
</evidence>
<accession>E6LMN8</accession>
<proteinExistence type="predicted"/>
<dbReference type="eggNOG" id="ENOG502ZDC7">
    <property type="taxonomic scope" value="Bacteria"/>
</dbReference>